<organism evidence="1 2">
    <name type="scientific">Liparis tanakae</name>
    <name type="common">Tanaka's snailfish</name>
    <dbReference type="NCBI Taxonomy" id="230148"/>
    <lineage>
        <taxon>Eukaryota</taxon>
        <taxon>Metazoa</taxon>
        <taxon>Chordata</taxon>
        <taxon>Craniata</taxon>
        <taxon>Vertebrata</taxon>
        <taxon>Euteleostomi</taxon>
        <taxon>Actinopterygii</taxon>
        <taxon>Neopterygii</taxon>
        <taxon>Teleostei</taxon>
        <taxon>Neoteleostei</taxon>
        <taxon>Acanthomorphata</taxon>
        <taxon>Eupercaria</taxon>
        <taxon>Perciformes</taxon>
        <taxon>Cottioidei</taxon>
        <taxon>Cottales</taxon>
        <taxon>Liparidae</taxon>
        <taxon>Liparis</taxon>
    </lineage>
</organism>
<dbReference type="Proteomes" id="UP000314294">
    <property type="component" value="Unassembled WGS sequence"/>
</dbReference>
<name>A0A4Z2ISS1_9TELE</name>
<gene>
    <name evidence="1" type="ORF">EYF80_008822</name>
</gene>
<accession>A0A4Z2ISS1</accession>
<reference evidence="1 2" key="1">
    <citation type="submission" date="2019-03" db="EMBL/GenBank/DDBJ databases">
        <title>First draft genome of Liparis tanakae, snailfish: a comprehensive survey of snailfish specific genes.</title>
        <authorList>
            <person name="Kim W."/>
            <person name="Song I."/>
            <person name="Jeong J.-H."/>
            <person name="Kim D."/>
            <person name="Kim S."/>
            <person name="Ryu S."/>
            <person name="Song J.Y."/>
            <person name="Lee S.K."/>
        </authorList>
    </citation>
    <scope>NUCLEOTIDE SEQUENCE [LARGE SCALE GENOMIC DNA]</scope>
    <source>
        <tissue evidence="1">Muscle</tissue>
    </source>
</reference>
<dbReference type="EMBL" id="SRLO01000050">
    <property type="protein sequence ID" value="TNN80817.1"/>
    <property type="molecule type" value="Genomic_DNA"/>
</dbReference>
<sequence length="65" mass="7292">MILQTFTLTAMEESLPPDVGMYLSTLLDEYTPEDTYVNLVAQLPQVGEAGRKRGRAHSLHPQVMM</sequence>
<protein>
    <submittedName>
        <fullName evidence="1">Uncharacterized protein</fullName>
    </submittedName>
</protein>
<comment type="caution">
    <text evidence="1">The sequence shown here is derived from an EMBL/GenBank/DDBJ whole genome shotgun (WGS) entry which is preliminary data.</text>
</comment>
<evidence type="ECO:0000313" key="2">
    <source>
        <dbReference type="Proteomes" id="UP000314294"/>
    </source>
</evidence>
<proteinExistence type="predicted"/>
<evidence type="ECO:0000313" key="1">
    <source>
        <dbReference type="EMBL" id="TNN80817.1"/>
    </source>
</evidence>
<dbReference type="AlphaFoldDB" id="A0A4Z2ISS1"/>
<keyword evidence="2" id="KW-1185">Reference proteome</keyword>